<proteinExistence type="predicted"/>
<dbReference type="RefSeq" id="XP_021288795.1">
    <property type="nucleotide sequence ID" value="XM_021433120.1"/>
</dbReference>
<reference evidence="4" key="1">
    <citation type="submission" date="2025-08" db="UniProtKB">
        <authorList>
            <consortium name="RefSeq"/>
        </authorList>
    </citation>
    <scope>IDENTIFICATION</scope>
    <source>
        <tissue evidence="4">Leaf</tissue>
    </source>
</reference>
<keyword evidence="1" id="KW-0175">Coiled coil</keyword>
<accession>A0A6J1APJ7</accession>
<evidence type="ECO:0000313" key="3">
    <source>
        <dbReference type="Proteomes" id="UP000504621"/>
    </source>
</evidence>
<feature type="region of interest" description="Disordered" evidence="2">
    <location>
        <begin position="54"/>
        <end position="85"/>
    </location>
</feature>
<keyword evidence="3" id="KW-1185">Reference proteome</keyword>
<dbReference type="GeneID" id="110419980"/>
<evidence type="ECO:0000256" key="1">
    <source>
        <dbReference type="SAM" id="Coils"/>
    </source>
</evidence>
<dbReference type="OrthoDB" id="1001352at2759"/>
<dbReference type="PANTHER" id="PTHR35021:SF7">
    <property type="entry name" value="PROTEIN FB17, PUTATIVE-RELATED"/>
    <property type="match status" value="1"/>
</dbReference>
<evidence type="ECO:0000313" key="4">
    <source>
        <dbReference type="RefSeq" id="XP_021288795.1"/>
    </source>
</evidence>
<evidence type="ECO:0000256" key="2">
    <source>
        <dbReference type="SAM" id="MobiDB-lite"/>
    </source>
</evidence>
<dbReference type="Proteomes" id="UP000504621">
    <property type="component" value="Unplaced"/>
</dbReference>
<dbReference type="AlphaFoldDB" id="A0A6J1APJ7"/>
<feature type="compositionally biased region" description="Basic and acidic residues" evidence="2">
    <location>
        <begin position="72"/>
        <end position="85"/>
    </location>
</feature>
<dbReference type="PANTHER" id="PTHR35021">
    <property type="match status" value="1"/>
</dbReference>
<name>A0A6J1APJ7_9ROSI</name>
<gene>
    <name evidence="4" type="primary">LOC110419980</name>
</gene>
<protein>
    <submittedName>
        <fullName evidence="4">Uncharacterized protein LOC110419980 isoform X1</fullName>
    </submittedName>
</protein>
<sequence>MEETTSEVMSPCLTQQMAYGTMYDQVNHALAWNSRQHTNRGIVHSQANQFQLVQGEPSEASEQPRARRCRPKLNEDQRRENKRQTDIKYRQNQKIKVNELTAENKCLLEENRRFSTENRHLKEENGRLSVKNRHLEEHLRRLQSKGKLPTEDTQRQDSYISQPTSQLDHQIVHVQVDHHGVGSNYKEAVCTDRHRRDSDIEGAVDWFDGLEMNDLFFLENEVNQNERVAIHESGPENQDGYLSGMCSADTAMMEFLTKLDEDILSNAAFSDFTGLEGEQRTVWRYSFPLSLIPTVERINDAYGDVSAASLINPNVAGTICILFCATIKEMEDLQLEQVTENKMIKWRDTIKDALRINFSVGFAMEHLKKIARAYFGLPGSTLLYNMDARISKLEAEVNHWKKERDKIYEGSKLCIAAAEEFTGVPVSTGLFPSSSCN</sequence>
<feature type="coiled-coil region" evidence="1">
    <location>
        <begin position="90"/>
        <end position="124"/>
    </location>
</feature>
<organism evidence="3 4">
    <name type="scientific">Herrania umbratica</name>
    <dbReference type="NCBI Taxonomy" id="108875"/>
    <lineage>
        <taxon>Eukaryota</taxon>
        <taxon>Viridiplantae</taxon>
        <taxon>Streptophyta</taxon>
        <taxon>Embryophyta</taxon>
        <taxon>Tracheophyta</taxon>
        <taxon>Spermatophyta</taxon>
        <taxon>Magnoliopsida</taxon>
        <taxon>eudicotyledons</taxon>
        <taxon>Gunneridae</taxon>
        <taxon>Pentapetalae</taxon>
        <taxon>rosids</taxon>
        <taxon>malvids</taxon>
        <taxon>Malvales</taxon>
        <taxon>Malvaceae</taxon>
        <taxon>Byttnerioideae</taxon>
        <taxon>Herrania</taxon>
    </lineage>
</organism>